<dbReference type="GO" id="GO:0006508">
    <property type="term" value="P:proteolysis"/>
    <property type="evidence" value="ECO:0007669"/>
    <property type="project" value="UniProtKB-KW"/>
</dbReference>
<dbReference type="FunFam" id="3.30.70.270:FF:000020">
    <property type="entry name" value="Transposon Tf2-6 polyprotein-like Protein"/>
    <property type="match status" value="1"/>
</dbReference>
<evidence type="ECO:0000256" key="8">
    <source>
        <dbReference type="ARBA" id="ARBA00022759"/>
    </source>
</evidence>
<proteinExistence type="predicted"/>
<feature type="compositionally biased region" description="Basic and acidic residues" evidence="17">
    <location>
        <begin position="26"/>
        <end position="45"/>
    </location>
</feature>
<dbReference type="GO" id="GO:0008270">
    <property type="term" value="F:zinc ion binding"/>
    <property type="evidence" value="ECO:0007669"/>
    <property type="project" value="UniProtKB-KW"/>
</dbReference>
<dbReference type="Pfam" id="PF17921">
    <property type="entry name" value="Integrase_H2C2"/>
    <property type="match status" value="1"/>
</dbReference>
<dbReference type="Pfam" id="PF00098">
    <property type="entry name" value="zf-CCHC"/>
    <property type="match status" value="1"/>
</dbReference>
<dbReference type="EnsemblPlants" id="QL11p024965:mrna">
    <property type="protein sequence ID" value="QL11p024965:mrna"/>
    <property type="gene ID" value="QL11p024965"/>
</dbReference>
<keyword evidence="11" id="KW-0229">DNA integration</keyword>
<keyword evidence="4" id="KW-0548">Nucleotidyltransferase</keyword>
<dbReference type="SUPFAM" id="SSF50630">
    <property type="entry name" value="Acid proteases"/>
    <property type="match status" value="1"/>
</dbReference>
<dbReference type="CDD" id="cd01647">
    <property type="entry name" value="RT_LTR"/>
    <property type="match status" value="1"/>
</dbReference>
<feature type="compositionally biased region" description="Low complexity" evidence="17">
    <location>
        <begin position="262"/>
        <end position="285"/>
    </location>
</feature>
<evidence type="ECO:0000256" key="5">
    <source>
        <dbReference type="ARBA" id="ARBA00022722"/>
    </source>
</evidence>
<dbReference type="InterPro" id="IPR041373">
    <property type="entry name" value="RT_RNaseH"/>
</dbReference>
<dbReference type="SUPFAM" id="SSF56672">
    <property type="entry name" value="DNA/RNA polymerases"/>
    <property type="match status" value="1"/>
</dbReference>
<dbReference type="SUPFAM" id="SSF57756">
    <property type="entry name" value="Retrovirus zinc finger-like domains"/>
    <property type="match status" value="1"/>
</dbReference>
<keyword evidence="16" id="KW-0863">Zinc-finger</keyword>
<reference evidence="19" key="2">
    <citation type="submission" date="2021-01" db="UniProtKB">
        <authorList>
            <consortium name="EnsemblPlants"/>
        </authorList>
    </citation>
    <scope>IDENTIFICATION</scope>
</reference>
<dbReference type="SMART" id="SM00343">
    <property type="entry name" value="ZnF_C2HC"/>
    <property type="match status" value="1"/>
</dbReference>
<evidence type="ECO:0000256" key="16">
    <source>
        <dbReference type="PROSITE-ProRule" id="PRU00047"/>
    </source>
</evidence>
<keyword evidence="15" id="KW-0233">DNA recombination</keyword>
<dbReference type="GO" id="GO:0015074">
    <property type="term" value="P:DNA integration"/>
    <property type="evidence" value="ECO:0007669"/>
    <property type="project" value="UniProtKB-KW"/>
</dbReference>
<keyword evidence="3" id="KW-0808">Transferase</keyword>
<organism evidence="19 20">
    <name type="scientific">Quercus lobata</name>
    <name type="common">Valley oak</name>
    <dbReference type="NCBI Taxonomy" id="97700"/>
    <lineage>
        <taxon>Eukaryota</taxon>
        <taxon>Viridiplantae</taxon>
        <taxon>Streptophyta</taxon>
        <taxon>Embryophyta</taxon>
        <taxon>Tracheophyta</taxon>
        <taxon>Spermatophyta</taxon>
        <taxon>Magnoliopsida</taxon>
        <taxon>eudicotyledons</taxon>
        <taxon>Gunneridae</taxon>
        <taxon>Pentapetalae</taxon>
        <taxon>rosids</taxon>
        <taxon>fabids</taxon>
        <taxon>Fagales</taxon>
        <taxon>Fagaceae</taxon>
        <taxon>Quercus</taxon>
    </lineage>
</organism>
<dbReference type="Gene3D" id="3.10.10.10">
    <property type="entry name" value="HIV Type 1 Reverse Transcriptase, subunit A, domain 1"/>
    <property type="match status" value="1"/>
</dbReference>
<dbReference type="PANTHER" id="PTHR37984">
    <property type="entry name" value="PROTEIN CBG26694"/>
    <property type="match status" value="1"/>
</dbReference>
<evidence type="ECO:0000256" key="14">
    <source>
        <dbReference type="ARBA" id="ARBA00023125"/>
    </source>
</evidence>
<keyword evidence="14" id="KW-0238">DNA-binding</keyword>
<dbReference type="GO" id="GO:0003677">
    <property type="term" value="F:DNA binding"/>
    <property type="evidence" value="ECO:0007669"/>
    <property type="project" value="UniProtKB-KW"/>
</dbReference>
<dbReference type="PANTHER" id="PTHR37984:SF5">
    <property type="entry name" value="PROTEIN NYNRIN-LIKE"/>
    <property type="match status" value="1"/>
</dbReference>
<dbReference type="GO" id="GO:0004190">
    <property type="term" value="F:aspartic-type endopeptidase activity"/>
    <property type="evidence" value="ECO:0007669"/>
    <property type="project" value="UniProtKB-KW"/>
</dbReference>
<dbReference type="InterPro" id="IPR036875">
    <property type="entry name" value="Znf_CCHC_sf"/>
</dbReference>
<dbReference type="Gene3D" id="1.10.340.70">
    <property type="match status" value="1"/>
</dbReference>
<dbReference type="Gene3D" id="2.40.70.10">
    <property type="entry name" value="Acid Proteases"/>
    <property type="match status" value="1"/>
</dbReference>
<evidence type="ECO:0000313" key="20">
    <source>
        <dbReference type="Proteomes" id="UP000594261"/>
    </source>
</evidence>
<dbReference type="InterPro" id="IPR001878">
    <property type="entry name" value="Znf_CCHC"/>
</dbReference>
<evidence type="ECO:0000256" key="15">
    <source>
        <dbReference type="ARBA" id="ARBA00023172"/>
    </source>
</evidence>
<evidence type="ECO:0000256" key="6">
    <source>
        <dbReference type="ARBA" id="ARBA00022723"/>
    </source>
</evidence>
<evidence type="ECO:0000256" key="11">
    <source>
        <dbReference type="ARBA" id="ARBA00022908"/>
    </source>
</evidence>
<evidence type="ECO:0000256" key="13">
    <source>
        <dbReference type="ARBA" id="ARBA00022932"/>
    </source>
</evidence>
<dbReference type="InterPro" id="IPR056924">
    <property type="entry name" value="SH3_Tf2-1"/>
</dbReference>
<dbReference type="Pfam" id="PF24626">
    <property type="entry name" value="SH3_Tf2-1"/>
    <property type="match status" value="1"/>
</dbReference>
<dbReference type="GO" id="GO:0003964">
    <property type="term" value="F:RNA-directed DNA polymerase activity"/>
    <property type="evidence" value="ECO:0007669"/>
    <property type="project" value="UniProtKB-KW"/>
</dbReference>
<dbReference type="CDD" id="cd00303">
    <property type="entry name" value="retropepsin_like"/>
    <property type="match status" value="1"/>
</dbReference>
<dbReference type="Gramene" id="QL11p024965:mrna">
    <property type="protein sequence ID" value="QL11p024965:mrna"/>
    <property type="gene ID" value="QL11p024965"/>
</dbReference>
<protein>
    <recommendedName>
        <fullName evidence="1">RNA-directed DNA polymerase</fullName>
        <ecNumber evidence="1">2.7.7.49</ecNumber>
    </recommendedName>
</protein>
<evidence type="ECO:0000256" key="3">
    <source>
        <dbReference type="ARBA" id="ARBA00022679"/>
    </source>
</evidence>
<dbReference type="Gene3D" id="4.10.60.10">
    <property type="entry name" value="Zinc finger, CCHC-type"/>
    <property type="match status" value="1"/>
</dbReference>
<dbReference type="FunFam" id="3.30.70.270:FF:000003">
    <property type="entry name" value="Transposon Ty3-G Gag-Pol polyprotein"/>
    <property type="match status" value="1"/>
</dbReference>
<dbReference type="InterPro" id="IPR012337">
    <property type="entry name" value="RNaseH-like_sf"/>
</dbReference>
<keyword evidence="5" id="KW-0540">Nuclease</keyword>
<feature type="region of interest" description="Disordered" evidence="17">
    <location>
        <begin position="324"/>
        <end position="343"/>
    </location>
</feature>
<evidence type="ECO:0000256" key="1">
    <source>
        <dbReference type="ARBA" id="ARBA00012493"/>
    </source>
</evidence>
<keyword evidence="20" id="KW-1185">Reference proteome</keyword>
<sequence length="1341" mass="154000">MPPKKKRVANSNSEEPIVNLRRPTKARVDTEAEVTQDMRDNERPRVTRTDPLDEVAARLLDRLAHVASRGVGRVEARAGCSFETFMKQNPPSFDGKPNPTEAENWFLQMEKLLEALDCTDSQKVRFATFKLIGEAERWWRSTKAILEGMDTERNPITWEKFKGVFYDNYFPEYAAKFIELSRFGPHLILTEAKKASRFQKGLNERLRHHLIAAGVDNYAESVKRAMRLEEDFKNNVRKENPPRNTGQTGFRQGNAQGHWNKKGSFGRSGNNSSSNKPENKNPPQNAQGRSLNACPTCGRFHGDKLCFFEGKACYNCGKTGHLARSCTSPQQNSMAQPGKNDQRRKAQGRVFALTPQDVQASDTVVTGILPLFSNFAKTLFDSGSTHSFISSRYAKLCDKKPGLMDYDLSVATPMGDSLVCNFMLKSCVIKIEDKEMLADLIVMDMYDYDVILGMDWLPAYHASVDCFRKKVVFRPLGEHEFRFKGSRMHALPRVISALRAKHLLRKGCQGYIAHVVDTRKDVLKLDDIPIVREFPDVFPEDLPGIPIDREIEFSIDLLPGTSPISKAPYRMAPTELKELKEQLQELLDKGFIRPSASPWGAPVLFVKKKDGTMRLCIDYRELNRVTLKIKGEDIPKIAFRTRYGHYEFLVMSFGLINAPAAFMDLMNRVFHEYLDHFVIVFIDDILIFSKSMEEHEEHLRIVFQILREKKLYAKFKKCEFWLDQVVFLGHVISKAGISVDPSKVEAVVDWARPTNVSEIRSFLALTGYYRRFVEGFSRITAPLTHLTRKNAKFVWTEECEKSFQELKQRLVTAPVLTILSNMGGFVIYSDASRKGLGCVLMQHGEVIAYASRQLKSYEQNYPTHDLELAVVVFALKIWRHYLYGERCEIYTDHKSLKYFFTQKELNMRQRRWLELIKDYDCSINYHPGKANVAADALSRKSSGFSAALLTTQKEIIKDLERMGIEIVMGDSQVFMASLTIQPTLIEKIKSSQVDDAQIIKIIEEVQEGKRPEFNVSNDGVLRFGKRLCVPNDFAIKKEIMEEAHRIPYSVHPGSTKMYRDIRETYWWNNMKREIAQFVEQCLTCQQIKAIHQKPSGLLQPLPIPEWKWECICMDFVTGLPRSPKGHEAIWVIVDRMTKTAHFIPVKMTYSLDQLAQIYIDEIMSLHGVPASIVSDRDPRFTSSYHSSIEMAPYEALYGRKCRSPLCWEEVGERKLLGPEIIQMTSEKIDLIHKRLQIAQSRQKSYYDHSRKKVEFEVGDMVFLKVFPMKGVMRFGKKGKLSPRFVGPFEILKRIGKVAYELPLPPTLAEVHNVFHVSMLRKYISDPSHVLNYEPLKIKDDL</sequence>
<dbReference type="Gene3D" id="3.30.70.270">
    <property type="match status" value="1"/>
</dbReference>
<keyword evidence="13" id="KW-0239">DNA-directed DNA polymerase</keyword>
<evidence type="ECO:0000313" key="19">
    <source>
        <dbReference type="EnsemblPlants" id="QL11p024965:mrna"/>
    </source>
</evidence>
<keyword evidence="6" id="KW-0479">Metal-binding</keyword>
<dbReference type="InterPro" id="IPR036397">
    <property type="entry name" value="RNaseH_sf"/>
</dbReference>
<name>A0A7N2MWN1_QUELO</name>
<evidence type="ECO:0000256" key="9">
    <source>
        <dbReference type="ARBA" id="ARBA00022801"/>
    </source>
</evidence>
<feature type="compositionally biased region" description="Polar residues" evidence="17">
    <location>
        <begin position="325"/>
        <end position="335"/>
    </location>
</feature>
<evidence type="ECO:0000256" key="10">
    <source>
        <dbReference type="ARBA" id="ARBA00022842"/>
    </source>
</evidence>
<dbReference type="InterPro" id="IPR041588">
    <property type="entry name" value="Integrase_H2C2"/>
</dbReference>
<dbReference type="InterPro" id="IPR050951">
    <property type="entry name" value="Retrovirus_Pol_polyprotein"/>
</dbReference>
<dbReference type="Pfam" id="PF00078">
    <property type="entry name" value="RVT_1"/>
    <property type="match status" value="1"/>
</dbReference>
<dbReference type="OMA" id="RICVINE"/>
<dbReference type="Gene3D" id="3.30.420.10">
    <property type="entry name" value="Ribonuclease H-like superfamily/Ribonuclease H"/>
    <property type="match status" value="1"/>
</dbReference>
<evidence type="ECO:0000256" key="4">
    <source>
        <dbReference type="ARBA" id="ARBA00022695"/>
    </source>
</evidence>
<dbReference type="PROSITE" id="PS50158">
    <property type="entry name" value="ZF_CCHC"/>
    <property type="match status" value="1"/>
</dbReference>
<dbReference type="FunFam" id="3.10.20.370:FF:000001">
    <property type="entry name" value="Retrovirus-related Pol polyprotein from transposon 17.6-like protein"/>
    <property type="match status" value="1"/>
</dbReference>
<evidence type="ECO:0000256" key="12">
    <source>
        <dbReference type="ARBA" id="ARBA00022918"/>
    </source>
</evidence>
<reference evidence="19 20" key="1">
    <citation type="journal article" date="2016" name="G3 (Bethesda)">
        <title>First Draft Assembly and Annotation of the Genome of a California Endemic Oak Quercus lobata Nee (Fagaceae).</title>
        <authorList>
            <person name="Sork V.L."/>
            <person name="Fitz-Gibbon S.T."/>
            <person name="Puiu D."/>
            <person name="Crepeau M."/>
            <person name="Gugger P.F."/>
            <person name="Sherman R."/>
            <person name="Stevens K."/>
            <person name="Langley C.H."/>
            <person name="Pellegrini M."/>
            <person name="Salzberg S.L."/>
        </authorList>
    </citation>
    <scope>NUCLEOTIDE SEQUENCE [LARGE SCALE GENOMIC DNA]</scope>
    <source>
        <strain evidence="19 20">cv. SW786</strain>
    </source>
</reference>
<feature type="region of interest" description="Disordered" evidence="17">
    <location>
        <begin position="1"/>
        <end position="45"/>
    </location>
</feature>
<evidence type="ECO:0000256" key="7">
    <source>
        <dbReference type="ARBA" id="ARBA00022750"/>
    </source>
</evidence>
<evidence type="ECO:0000256" key="17">
    <source>
        <dbReference type="SAM" id="MobiDB-lite"/>
    </source>
</evidence>
<dbReference type="GO" id="GO:0006310">
    <property type="term" value="P:DNA recombination"/>
    <property type="evidence" value="ECO:0007669"/>
    <property type="project" value="UniProtKB-KW"/>
</dbReference>
<dbReference type="InterPro" id="IPR043502">
    <property type="entry name" value="DNA/RNA_pol_sf"/>
</dbReference>
<dbReference type="InterPro" id="IPR021109">
    <property type="entry name" value="Peptidase_aspartic_dom_sf"/>
</dbReference>
<dbReference type="InterPro" id="IPR000477">
    <property type="entry name" value="RT_dom"/>
</dbReference>
<dbReference type="GO" id="GO:0003887">
    <property type="term" value="F:DNA-directed DNA polymerase activity"/>
    <property type="evidence" value="ECO:0007669"/>
    <property type="project" value="UniProtKB-KW"/>
</dbReference>
<keyword evidence="7" id="KW-0064">Aspartyl protease</keyword>
<keyword evidence="9" id="KW-0378">Hydrolase</keyword>
<feature type="domain" description="CCHC-type" evidence="18">
    <location>
        <begin position="313"/>
        <end position="328"/>
    </location>
</feature>
<dbReference type="Gene3D" id="3.10.20.370">
    <property type="match status" value="1"/>
</dbReference>
<feature type="compositionally biased region" description="Basic and acidic residues" evidence="17">
    <location>
        <begin position="232"/>
        <end position="241"/>
    </location>
</feature>
<keyword evidence="10" id="KW-0460">Magnesium</keyword>
<dbReference type="FunFam" id="3.10.10.10:FF:000002">
    <property type="entry name" value="Retrovirus-related Pol polyprotein from transposon 17.6-like protein"/>
    <property type="match status" value="1"/>
</dbReference>
<accession>A0A7N2MWN1</accession>
<dbReference type="EMBL" id="LRBV02000011">
    <property type="status" value="NOT_ANNOTATED_CDS"/>
    <property type="molecule type" value="Genomic_DNA"/>
</dbReference>
<dbReference type="GO" id="GO:0004519">
    <property type="term" value="F:endonuclease activity"/>
    <property type="evidence" value="ECO:0007669"/>
    <property type="project" value="UniProtKB-KW"/>
</dbReference>
<dbReference type="Pfam" id="PF08284">
    <property type="entry name" value="RVP_2"/>
    <property type="match status" value="1"/>
</dbReference>
<evidence type="ECO:0000259" key="18">
    <source>
        <dbReference type="PROSITE" id="PS50158"/>
    </source>
</evidence>
<dbReference type="InParanoid" id="A0A7N2MWN1"/>
<keyword evidence="12" id="KW-0695">RNA-directed DNA polymerase</keyword>
<dbReference type="EC" id="2.7.7.49" evidence="1"/>
<dbReference type="Proteomes" id="UP000594261">
    <property type="component" value="Chromosome 11"/>
</dbReference>
<keyword evidence="16" id="KW-0862">Zinc</keyword>
<dbReference type="CDD" id="cd09274">
    <property type="entry name" value="RNase_HI_RT_Ty3"/>
    <property type="match status" value="1"/>
</dbReference>
<dbReference type="InterPro" id="IPR043128">
    <property type="entry name" value="Rev_trsase/Diguanyl_cyclase"/>
</dbReference>
<dbReference type="SUPFAM" id="SSF53098">
    <property type="entry name" value="Ribonuclease H-like"/>
    <property type="match status" value="1"/>
</dbReference>
<feature type="region of interest" description="Disordered" evidence="17">
    <location>
        <begin position="232"/>
        <end position="288"/>
    </location>
</feature>
<dbReference type="Pfam" id="PF17917">
    <property type="entry name" value="RT_RNaseH"/>
    <property type="match status" value="1"/>
</dbReference>
<keyword evidence="2" id="KW-0645">Protease</keyword>
<keyword evidence="8" id="KW-0255">Endonuclease</keyword>
<evidence type="ECO:0000256" key="2">
    <source>
        <dbReference type="ARBA" id="ARBA00022670"/>
    </source>
</evidence>
<feature type="compositionally biased region" description="Polar residues" evidence="17">
    <location>
        <begin position="242"/>
        <end position="257"/>
    </location>
</feature>